<dbReference type="AlphaFoldDB" id="A0A1T1H832"/>
<dbReference type="InterPro" id="IPR020785">
    <property type="entry name" value="Ribosomal_uL11_CS"/>
</dbReference>
<dbReference type="PANTHER" id="PTHR11661:SF1">
    <property type="entry name" value="LARGE RIBOSOMAL SUBUNIT PROTEIN UL11M"/>
    <property type="match status" value="1"/>
</dbReference>
<evidence type="ECO:0000313" key="13">
    <source>
        <dbReference type="EMBL" id="OOV86034.1"/>
    </source>
</evidence>
<reference evidence="13" key="1">
    <citation type="submission" date="2017-02" db="EMBL/GenBank/DDBJ databases">
        <title>Draft Genome Sequence of the Salt Water Bacterium Oceanospirillum linum ATCC 11336.</title>
        <authorList>
            <person name="Trachtenberg A.M."/>
            <person name="Carney J.G."/>
            <person name="Linnane J.D."/>
            <person name="Rheaume B.A."/>
            <person name="Pitts N.L."/>
            <person name="Mykles D.L."/>
            <person name="Maclea K.S."/>
        </authorList>
    </citation>
    <scope>NUCLEOTIDE SEQUENCE [LARGE SCALE GENOMIC DNA]</scope>
    <source>
        <strain evidence="13">ATCC 11336</strain>
    </source>
</reference>
<dbReference type="HAMAP" id="MF_00736">
    <property type="entry name" value="Ribosomal_uL11"/>
    <property type="match status" value="1"/>
</dbReference>
<dbReference type="NCBIfam" id="TIGR01632">
    <property type="entry name" value="L11_bact"/>
    <property type="match status" value="1"/>
</dbReference>
<dbReference type="GO" id="GO:0022625">
    <property type="term" value="C:cytosolic large ribosomal subunit"/>
    <property type="evidence" value="ECO:0007669"/>
    <property type="project" value="TreeGrafter"/>
</dbReference>
<evidence type="ECO:0000259" key="11">
    <source>
        <dbReference type="Pfam" id="PF00298"/>
    </source>
</evidence>
<comment type="subunit">
    <text evidence="7">Part of the ribosomal stalk of the 50S ribosomal subunit. Interacts with L10 and the large rRNA to form the base of the stalk. L10 forms an elongated spine to which 2 L12 dimers bind in a sequential fashion forming a pentameric L10(L12)2(L12)2 complex.</text>
</comment>
<keyword evidence="2 8" id="KW-0488">Methylation</keyword>
<comment type="similarity">
    <text evidence="1 8 9">Belongs to the universal ribosomal protein uL11 family.</text>
</comment>
<dbReference type="FunFam" id="3.30.1550.10:FF:000001">
    <property type="entry name" value="50S ribosomal protein L11"/>
    <property type="match status" value="1"/>
</dbReference>
<dbReference type="GO" id="GO:0003735">
    <property type="term" value="F:structural constituent of ribosome"/>
    <property type="evidence" value="ECO:0007669"/>
    <property type="project" value="InterPro"/>
</dbReference>
<evidence type="ECO:0000256" key="10">
    <source>
        <dbReference type="RuleBase" id="RU003979"/>
    </source>
</evidence>
<proteinExistence type="inferred from homology"/>
<evidence type="ECO:0000256" key="8">
    <source>
        <dbReference type="HAMAP-Rule" id="MF_00736"/>
    </source>
</evidence>
<dbReference type="SUPFAM" id="SSF54747">
    <property type="entry name" value="Ribosomal L11/L12e N-terminal domain"/>
    <property type="match status" value="1"/>
</dbReference>
<feature type="domain" description="Large ribosomal subunit protein uL11 C-terminal" evidence="11">
    <location>
        <begin position="72"/>
        <end position="140"/>
    </location>
</feature>
<evidence type="ECO:0000256" key="3">
    <source>
        <dbReference type="ARBA" id="ARBA00022730"/>
    </source>
</evidence>
<dbReference type="PROSITE" id="PS00359">
    <property type="entry name" value="RIBOSOMAL_L11"/>
    <property type="match status" value="1"/>
</dbReference>
<keyword evidence="3 8" id="KW-0699">rRNA-binding</keyword>
<sequence length="143" mass="14802">MAKKVEAYIKLQVGAGKANPSPPVGPALGQHGVNIMEFCKAFNAATQDVEAGLPIPVVITVYADRSFTFVTKTPPAAVLLLKAAGLKSGSARPNTQKVGTVTRAQLEEIATTKQPDLTAADMDAAVRTIAGTARSMGLNVEGL</sequence>
<evidence type="ECO:0000256" key="5">
    <source>
        <dbReference type="ARBA" id="ARBA00022980"/>
    </source>
</evidence>
<evidence type="ECO:0000256" key="1">
    <source>
        <dbReference type="ARBA" id="ARBA00010537"/>
    </source>
</evidence>
<evidence type="ECO:0000313" key="14">
    <source>
        <dbReference type="Proteomes" id="UP000190064"/>
    </source>
</evidence>
<dbReference type="InterPro" id="IPR020784">
    <property type="entry name" value="Ribosomal_uL11_N"/>
</dbReference>
<evidence type="ECO:0000259" key="12">
    <source>
        <dbReference type="Pfam" id="PF03946"/>
    </source>
</evidence>
<dbReference type="GO" id="GO:0006412">
    <property type="term" value="P:translation"/>
    <property type="evidence" value="ECO:0007669"/>
    <property type="project" value="UniProtKB-UniRule"/>
</dbReference>
<evidence type="ECO:0000256" key="2">
    <source>
        <dbReference type="ARBA" id="ARBA00022481"/>
    </source>
</evidence>
<name>A0A1T1H832_OCELI</name>
<comment type="caution">
    <text evidence="13">The sequence shown here is derived from an EMBL/GenBank/DDBJ whole genome shotgun (WGS) entry which is preliminary data.</text>
</comment>
<dbReference type="GO" id="GO:0070180">
    <property type="term" value="F:large ribosomal subunit rRNA binding"/>
    <property type="evidence" value="ECO:0007669"/>
    <property type="project" value="UniProtKB-UniRule"/>
</dbReference>
<dbReference type="SUPFAM" id="SSF46906">
    <property type="entry name" value="Ribosomal protein L11, C-terminal domain"/>
    <property type="match status" value="1"/>
</dbReference>
<evidence type="ECO:0000256" key="4">
    <source>
        <dbReference type="ARBA" id="ARBA00022884"/>
    </source>
</evidence>
<dbReference type="SMART" id="SM00649">
    <property type="entry name" value="RL11"/>
    <property type="match status" value="1"/>
</dbReference>
<dbReference type="Pfam" id="PF03946">
    <property type="entry name" value="Ribosomal_L11_N"/>
    <property type="match status" value="1"/>
</dbReference>
<dbReference type="PANTHER" id="PTHR11661">
    <property type="entry name" value="60S RIBOSOMAL PROTEIN L12"/>
    <property type="match status" value="1"/>
</dbReference>
<dbReference type="EMBL" id="MTSD02000009">
    <property type="protein sequence ID" value="OOV86034.1"/>
    <property type="molecule type" value="Genomic_DNA"/>
</dbReference>
<dbReference type="InterPro" id="IPR036796">
    <property type="entry name" value="Ribosomal_uL11_N_sf"/>
</dbReference>
<dbReference type="InterPro" id="IPR006519">
    <property type="entry name" value="Ribosomal_uL11_bac-typ"/>
</dbReference>
<evidence type="ECO:0000256" key="6">
    <source>
        <dbReference type="ARBA" id="ARBA00023274"/>
    </source>
</evidence>
<dbReference type="InterPro" id="IPR020783">
    <property type="entry name" value="Ribosomal_uL11_C"/>
</dbReference>
<keyword evidence="5 8" id="KW-0689">Ribosomal protein</keyword>
<feature type="domain" description="Large ribosomal subunit protein uL11 N-terminal" evidence="12">
    <location>
        <begin position="9"/>
        <end position="67"/>
    </location>
</feature>
<dbReference type="FunFam" id="1.10.10.250:FF:000001">
    <property type="entry name" value="50S ribosomal protein L11"/>
    <property type="match status" value="1"/>
</dbReference>
<keyword evidence="4 8" id="KW-0694">RNA-binding</keyword>
<accession>A0A1T1H832</accession>
<dbReference type="Pfam" id="PF00298">
    <property type="entry name" value="Ribosomal_L11"/>
    <property type="match status" value="1"/>
</dbReference>
<comment type="subunit">
    <text evidence="8">Part of the ribosomal stalk of the 50S ribosomal subunit. Interacts with L10 and the large rRNA to form the base of the stalk. L10 forms an elongated spine to which L12 dimers bind in a sequential fashion forming a multimeric L10(L12)X complex.</text>
</comment>
<dbReference type="Gene3D" id="3.30.1550.10">
    <property type="entry name" value="Ribosomal protein L11/L12, N-terminal domain"/>
    <property type="match status" value="1"/>
</dbReference>
<dbReference type="InterPro" id="IPR036769">
    <property type="entry name" value="Ribosomal_uL11_C_sf"/>
</dbReference>
<dbReference type="STRING" id="966.BTA35_0214940"/>
<dbReference type="CDD" id="cd00349">
    <property type="entry name" value="Ribosomal_L11"/>
    <property type="match status" value="1"/>
</dbReference>
<keyword evidence="14" id="KW-1185">Reference proteome</keyword>
<evidence type="ECO:0000256" key="7">
    <source>
        <dbReference type="ARBA" id="ARBA00062905"/>
    </source>
</evidence>
<evidence type="ECO:0000256" key="9">
    <source>
        <dbReference type="RuleBase" id="RU003978"/>
    </source>
</evidence>
<dbReference type="Proteomes" id="UP000190064">
    <property type="component" value="Unassembled WGS sequence"/>
</dbReference>
<comment type="PTM">
    <text evidence="8 10">One or more lysine residues are methylated.</text>
</comment>
<dbReference type="Gene3D" id="1.10.10.250">
    <property type="entry name" value="Ribosomal protein L11, C-terminal domain"/>
    <property type="match status" value="1"/>
</dbReference>
<protein>
    <recommendedName>
        <fullName evidence="8">Large ribosomal subunit protein uL11</fullName>
    </recommendedName>
</protein>
<dbReference type="RefSeq" id="WP_078320618.1">
    <property type="nucleotide sequence ID" value="NZ_FXTS01000010.1"/>
</dbReference>
<keyword evidence="6 8" id="KW-0687">Ribonucleoprotein</keyword>
<dbReference type="InterPro" id="IPR000911">
    <property type="entry name" value="Ribosomal_uL11"/>
</dbReference>
<comment type="function">
    <text evidence="8 10">Forms part of the ribosomal stalk which helps the ribosome interact with GTP-bound translation factors.</text>
</comment>
<gene>
    <name evidence="8" type="primary">rplK</name>
    <name evidence="13" type="ORF">BTA35_0214940</name>
</gene>
<organism evidence="13 14">
    <name type="scientific">Oceanospirillum linum</name>
    <dbReference type="NCBI Taxonomy" id="966"/>
    <lineage>
        <taxon>Bacteria</taxon>
        <taxon>Pseudomonadati</taxon>
        <taxon>Pseudomonadota</taxon>
        <taxon>Gammaproteobacteria</taxon>
        <taxon>Oceanospirillales</taxon>
        <taxon>Oceanospirillaceae</taxon>
        <taxon>Oceanospirillum</taxon>
    </lineage>
</organism>